<feature type="compositionally biased region" description="Low complexity" evidence="1">
    <location>
        <begin position="273"/>
        <end position="341"/>
    </location>
</feature>
<dbReference type="PANTHER" id="PTHR10963">
    <property type="entry name" value="GLYCOSYL HYDROLASE-RELATED"/>
    <property type="match status" value="1"/>
</dbReference>
<dbReference type="GO" id="GO:0004553">
    <property type="term" value="F:hydrolase activity, hydrolyzing O-glycosyl compounds"/>
    <property type="evidence" value="ECO:0007669"/>
    <property type="project" value="InterPro"/>
</dbReference>
<dbReference type="GO" id="GO:0031505">
    <property type="term" value="P:fungal-type cell wall organization"/>
    <property type="evidence" value="ECO:0007669"/>
    <property type="project" value="TreeGrafter"/>
</dbReference>
<dbReference type="Proteomes" id="UP000323067">
    <property type="component" value="Chromosome v"/>
</dbReference>
<accession>A0A2H4SPZ4</accession>
<feature type="chain" id="PRO_5014145268" evidence="2">
    <location>
        <begin position="18"/>
        <end position="364"/>
    </location>
</feature>
<dbReference type="Pfam" id="PF00722">
    <property type="entry name" value="Glyco_hydro_16"/>
    <property type="match status" value="1"/>
</dbReference>
<evidence type="ECO:0000259" key="3">
    <source>
        <dbReference type="PROSITE" id="PS51762"/>
    </source>
</evidence>
<reference evidence="4 5" key="1">
    <citation type="journal article" date="2017" name="BMC Genomics">
        <title>Chromosome level assembly and secondary metabolite potential of the parasitic fungus Cordyceps militaris.</title>
        <authorList>
            <person name="Kramer G.J."/>
            <person name="Nodwell J.R."/>
        </authorList>
    </citation>
    <scope>NUCLEOTIDE SEQUENCE [LARGE SCALE GENOMIC DNA]</scope>
    <source>
        <strain evidence="4 5">ATCC 34164</strain>
    </source>
</reference>
<gene>
    <name evidence="4" type="ORF">A9K55_003819</name>
</gene>
<dbReference type="VEuPathDB" id="FungiDB:CCM_04992"/>
<feature type="signal peptide" evidence="2">
    <location>
        <begin position="1"/>
        <end position="17"/>
    </location>
</feature>
<dbReference type="SUPFAM" id="SSF49899">
    <property type="entry name" value="Concanavalin A-like lectins/glucanases"/>
    <property type="match status" value="1"/>
</dbReference>
<keyword evidence="2" id="KW-0732">Signal</keyword>
<dbReference type="GO" id="GO:0030246">
    <property type="term" value="F:carbohydrate binding"/>
    <property type="evidence" value="ECO:0007669"/>
    <property type="project" value="UniProtKB-KW"/>
</dbReference>
<dbReference type="PANTHER" id="PTHR10963:SF68">
    <property type="entry name" value="GLYCOSIDASE CRH1-RELATED"/>
    <property type="match status" value="1"/>
</dbReference>
<evidence type="ECO:0000256" key="1">
    <source>
        <dbReference type="SAM" id="MobiDB-lite"/>
    </source>
</evidence>
<evidence type="ECO:0000313" key="4">
    <source>
        <dbReference type="EMBL" id="ATY65185.1"/>
    </source>
</evidence>
<dbReference type="GO" id="GO:0005975">
    <property type="term" value="P:carbohydrate metabolic process"/>
    <property type="evidence" value="ECO:0007669"/>
    <property type="project" value="InterPro"/>
</dbReference>
<evidence type="ECO:0000313" key="5">
    <source>
        <dbReference type="Proteomes" id="UP000323067"/>
    </source>
</evidence>
<dbReference type="GO" id="GO:0016757">
    <property type="term" value="F:glycosyltransferase activity"/>
    <property type="evidence" value="ECO:0007669"/>
    <property type="project" value="TreeGrafter"/>
</dbReference>
<feature type="domain" description="GH16" evidence="3">
    <location>
        <begin position="19"/>
        <end position="245"/>
    </location>
</feature>
<sequence length="364" mass="37336">MLSKSFIAAALALAVSAQTSTDCNCPADAAVGKKGINCDFTKGACDAFDHITGKAVTYGPRGAVSAVDGSFQAPTLVSKAALFFGRVDVEMQAAPGRGIVTSLVLLSDDLDEIDLEALGFDNANIQSNTFSRGDKDKHDLLGLLPVADLTGASHRYTVDWTTERIEFYVDGALKRTLKRADIPDRYPESPMRVRFGAWVAGGDGNQPGTVDWAGGRPDFSKGPAASYFKSVTVVDYAGGSSATDKDVKEYSYGDRTGSSKSIRVHLADGSTPSGDSPSATTKSSSSESSVTGTTSAKKAASTTESTTTTSEHASNSTITTKTATSSTAKHSATGSSPATTPSLGAAVGLSIGAGVAAVAAFLAL</sequence>
<dbReference type="Gene3D" id="2.60.120.200">
    <property type="match status" value="1"/>
</dbReference>
<dbReference type="EMBL" id="CP023325">
    <property type="protein sequence ID" value="ATY65185.1"/>
    <property type="molecule type" value="Genomic_DNA"/>
</dbReference>
<organism evidence="4 5">
    <name type="scientific">Cordyceps militaris</name>
    <name type="common">Caterpillar fungus</name>
    <name type="synonym">Clavaria militaris</name>
    <dbReference type="NCBI Taxonomy" id="73501"/>
    <lineage>
        <taxon>Eukaryota</taxon>
        <taxon>Fungi</taxon>
        <taxon>Dikarya</taxon>
        <taxon>Ascomycota</taxon>
        <taxon>Pezizomycotina</taxon>
        <taxon>Sordariomycetes</taxon>
        <taxon>Hypocreomycetidae</taxon>
        <taxon>Hypocreales</taxon>
        <taxon>Cordycipitaceae</taxon>
        <taxon>Cordyceps</taxon>
    </lineage>
</organism>
<dbReference type="GO" id="GO:0009277">
    <property type="term" value="C:fungal-type cell wall"/>
    <property type="evidence" value="ECO:0007669"/>
    <property type="project" value="TreeGrafter"/>
</dbReference>
<dbReference type="OrthoDB" id="4781at2759"/>
<dbReference type="InterPro" id="IPR000757">
    <property type="entry name" value="Beta-glucanase-like"/>
</dbReference>
<keyword evidence="4" id="KW-0430">Lectin</keyword>
<feature type="region of interest" description="Disordered" evidence="1">
    <location>
        <begin position="244"/>
        <end position="341"/>
    </location>
</feature>
<dbReference type="AlphaFoldDB" id="A0A2H4SPZ4"/>
<proteinExistence type="predicted"/>
<evidence type="ECO:0000256" key="2">
    <source>
        <dbReference type="SAM" id="SignalP"/>
    </source>
</evidence>
<dbReference type="InterPro" id="IPR050546">
    <property type="entry name" value="Glycosyl_Hydrlase_16"/>
</dbReference>
<dbReference type="InterPro" id="IPR013320">
    <property type="entry name" value="ConA-like_dom_sf"/>
</dbReference>
<name>A0A2H4SPZ4_CORMI</name>
<dbReference type="PROSITE" id="PS51762">
    <property type="entry name" value="GH16_2"/>
    <property type="match status" value="1"/>
</dbReference>
<protein>
    <submittedName>
        <fullName evidence="4">Concanavalin A-like lectin glucanase</fullName>
    </submittedName>
</protein>
<dbReference type="VEuPathDB" id="FungiDB:A9K55_003819"/>